<sequence>MAKPGFVCLYCGLNKPKSEESLEHAIPQFMGGEFAPQQYMLRNVCKQCNNRLGLFVDASYAKSWFVTNGLSIAAHRLYTSLIDQPIPLVCIGQSKFAGLVLDEGQVAEHWVGPSGETIIWLRTDDKRLHGYSGGNPIDKKKKPSTAYLFLTSQDPIRWEIGIASFLEMFRSTKVRKILCARVDESGEGLLSGFDAWSIDDESNISVVMAALKSGSVRGQIDVHVHFDQRFLAKLAMGVGCSLFGELYLDTDMAKEARKTCWPKDGESGQTRGSATLIAPKNPLFSKFIGYRGAVVFTVVNTGSSYTLSGTIDQAIPFVVELAPSTLSSPFINCEEGYALVLFPSLGKTIEMTLVELVAHSSGVKKHPELVAIDSRIETSVEFWSQLASL</sequence>
<evidence type="ECO:0000259" key="1">
    <source>
        <dbReference type="Pfam" id="PF14279"/>
    </source>
</evidence>
<dbReference type="Proteomes" id="UP000018979">
    <property type="component" value="Chromosome I"/>
</dbReference>
<protein>
    <recommendedName>
        <fullName evidence="1">HNH endonuclease 5 domain-containing protein</fullName>
    </recommendedName>
</protein>
<reference evidence="2 3" key="3">
    <citation type="journal article" date="2014" name="Genome Biol. Evol.">
        <title>Genome evolution and plasticity of Serratia marcescens, an important multidrug-resistant nosocomial pathogen.</title>
        <authorList>
            <person name="Iguchi A."/>
            <person name="Nagaya Y."/>
            <person name="Pradel E."/>
            <person name="Ooka T."/>
            <person name="Ogura Y."/>
            <person name="Katsura K."/>
            <person name="Kurokawa K."/>
            <person name="Oshima K."/>
            <person name="Hattori M."/>
            <person name="Parkhill J."/>
            <person name="Sebaihia M."/>
            <person name="Coulthurst S.J."/>
            <person name="Gotoh N."/>
            <person name="Thomson N.R."/>
            <person name="Ewbank J.J."/>
            <person name="Hayashi T."/>
        </authorList>
    </citation>
    <scope>NUCLEOTIDE SEQUENCE [LARGE SCALE GENOMIC DNA]</scope>
    <source>
        <strain evidence="2 3">Db11</strain>
    </source>
</reference>
<dbReference type="Pfam" id="PF14279">
    <property type="entry name" value="HNH_5"/>
    <property type="match status" value="1"/>
</dbReference>
<dbReference type="AlphaFoldDB" id="A0ABC9ILB6"/>
<dbReference type="InterPro" id="IPR029471">
    <property type="entry name" value="HNH_5"/>
</dbReference>
<proteinExistence type="predicted"/>
<accession>A0ABC9ILB6</accession>
<reference evidence="2 3" key="1">
    <citation type="submission" date="2013-06" db="EMBL/GenBank/DDBJ databases">
        <authorList>
            <person name="Aslett M."/>
        </authorList>
    </citation>
    <scope>NUCLEOTIDE SEQUENCE [LARGE SCALE GENOMIC DNA]</scope>
    <source>
        <strain evidence="2 3">Db11</strain>
    </source>
</reference>
<reference evidence="3" key="2">
    <citation type="submission" date="2013-11" db="EMBL/GenBank/DDBJ databases">
        <title>Genome sequences of clinical and environmental isolates of Serratia marcescens.</title>
        <authorList>
            <person name="Iguchi A."/>
            <person name="Komatsu H."/>
            <person name="Nagaya Y."/>
            <person name="Ogura Y."/>
            <person name="Katsura K."/>
            <person name="Kurokawa K."/>
            <person name="Ooka T."/>
            <person name="Hattori M."/>
            <person name="Gotoh N."/>
            <person name="Thomson N."/>
            <person name="Hayashi T."/>
        </authorList>
    </citation>
    <scope>NUCLEOTIDE SEQUENCE [LARGE SCALE GENOMIC DNA]</scope>
    <source>
        <strain evidence="3">Db11</strain>
    </source>
</reference>
<evidence type="ECO:0000313" key="2">
    <source>
        <dbReference type="EMBL" id="CDG13555.1"/>
    </source>
</evidence>
<dbReference type="KEGG" id="smac:SMDB11_2989"/>
<organism evidence="2 3">
    <name type="scientific">Serratia marcescens subsp. marcescens Db11</name>
    <dbReference type="NCBI Taxonomy" id="273526"/>
    <lineage>
        <taxon>Bacteria</taxon>
        <taxon>Pseudomonadati</taxon>
        <taxon>Pseudomonadota</taxon>
        <taxon>Gammaproteobacteria</taxon>
        <taxon>Enterobacterales</taxon>
        <taxon>Yersiniaceae</taxon>
        <taxon>Serratia</taxon>
    </lineage>
</organism>
<dbReference type="RefSeq" id="WP_025303898.1">
    <property type="nucleotide sequence ID" value="NZ_HG326223.1"/>
</dbReference>
<name>A0ABC9ILB6_SERMA</name>
<gene>
    <name evidence="2" type="ORF">SMDB11_2989</name>
</gene>
<dbReference type="EMBL" id="HG326223">
    <property type="protein sequence ID" value="CDG13555.1"/>
    <property type="molecule type" value="Genomic_DNA"/>
</dbReference>
<evidence type="ECO:0000313" key="3">
    <source>
        <dbReference type="Proteomes" id="UP000018979"/>
    </source>
</evidence>
<feature type="domain" description="HNH endonuclease 5" evidence="1">
    <location>
        <begin position="8"/>
        <end position="63"/>
    </location>
</feature>